<accession>A0A2G8SI36</accession>
<protein>
    <submittedName>
        <fullName evidence="1">Uncharacterized protein</fullName>
    </submittedName>
</protein>
<evidence type="ECO:0000313" key="2">
    <source>
        <dbReference type="Proteomes" id="UP000230002"/>
    </source>
</evidence>
<name>A0A2G8SI36_9APHY</name>
<dbReference type="STRING" id="1077348.A0A2G8SI36"/>
<dbReference type="EMBL" id="AYKW01000007">
    <property type="protein sequence ID" value="PIL33420.1"/>
    <property type="molecule type" value="Genomic_DNA"/>
</dbReference>
<organism evidence="1 2">
    <name type="scientific">Ganoderma sinense ZZ0214-1</name>
    <dbReference type="NCBI Taxonomy" id="1077348"/>
    <lineage>
        <taxon>Eukaryota</taxon>
        <taxon>Fungi</taxon>
        <taxon>Dikarya</taxon>
        <taxon>Basidiomycota</taxon>
        <taxon>Agaricomycotina</taxon>
        <taxon>Agaricomycetes</taxon>
        <taxon>Polyporales</taxon>
        <taxon>Polyporaceae</taxon>
        <taxon>Ganoderma</taxon>
    </lineage>
</organism>
<dbReference type="AlphaFoldDB" id="A0A2G8SI36"/>
<proteinExistence type="predicted"/>
<keyword evidence="2" id="KW-1185">Reference proteome</keyword>
<gene>
    <name evidence="1" type="ORF">GSI_04042</name>
</gene>
<reference evidence="1 2" key="1">
    <citation type="journal article" date="2015" name="Sci. Rep.">
        <title>Chromosome-level genome map provides insights into diverse defense mechanisms in the medicinal fungus Ganoderma sinense.</title>
        <authorList>
            <person name="Zhu Y."/>
            <person name="Xu J."/>
            <person name="Sun C."/>
            <person name="Zhou S."/>
            <person name="Xu H."/>
            <person name="Nelson D.R."/>
            <person name="Qian J."/>
            <person name="Song J."/>
            <person name="Luo H."/>
            <person name="Xiang L."/>
            <person name="Li Y."/>
            <person name="Xu Z."/>
            <person name="Ji A."/>
            <person name="Wang L."/>
            <person name="Lu S."/>
            <person name="Hayward A."/>
            <person name="Sun W."/>
            <person name="Li X."/>
            <person name="Schwartz D.C."/>
            <person name="Wang Y."/>
            <person name="Chen S."/>
        </authorList>
    </citation>
    <scope>NUCLEOTIDE SEQUENCE [LARGE SCALE GENOMIC DNA]</scope>
    <source>
        <strain evidence="1 2">ZZ0214-1</strain>
    </source>
</reference>
<dbReference type="OrthoDB" id="407198at2759"/>
<evidence type="ECO:0000313" key="1">
    <source>
        <dbReference type="EMBL" id="PIL33420.1"/>
    </source>
</evidence>
<dbReference type="Proteomes" id="UP000230002">
    <property type="component" value="Unassembled WGS sequence"/>
</dbReference>
<comment type="caution">
    <text evidence="1">The sequence shown here is derived from an EMBL/GenBank/DDBJ whole genome shotgun (WGS) entry which is preliminary data.</text>
</comment>
<sequence>MPQKQAYNFYKAIRSPKDKEIHQRPRTTATLSKIAQGIENAFGKRLPEKMIWKSLRKRTITREARQFTDQQRAWLTNLSHIYLTYLPYGPK</sequence>